<reference evidence="1 2" key="1">
    <citation type="submission" date="2018-10" db="EMBL/GenBank/DDBJ databases">
        <title>An updated phylogeny of the Alphaproteobacteria reveals that the parasitic Rickettsiales and Holosporales have independent origins.</title>
        <authorList>
            <person name="Munoz-Gomez S.A."/>
            <person name="Hess S."/>
            <person name="Burger G."/>
            <person name="Lang B.F."/>
            <person name="Susko E."/>
            <person name="Slamovits C.H."/>
            <person name="Roger A.J."/>
        </authorList>
    </citation>
    <scope>NUCLEOTIDE SEQUENCE [LARGE SCALE GENOMIC DNA]</scope>
    <source>
        <strain evidence="1">HOLO01</strain>
    </source>
</reference>
<gene>
    <name evidence="1" type="ORF">EQU50_01420</name>
</gene>
<accession>A0A4Q7DJI9</accession>
<dbReference type="Gene3D" id="3.30.565.10">
    <property type="entry name" value="Histidine kinase-like ATPase, C-terminal domain"/>
    <property type="match status" value="1"/>
</dbReference>
<dbReference type="AlphaFoldDB" id="A0A4Q7DJI9"/>
<proteinExistence type="predicted"/>
<dbReference type="Proteomes" id="UP000293550">
    <property type="component" value="Unassembled WGS sequence"/>
</dbReference>
<comment type="caution">
    <text evidence="1">The sequence shown here is derived from an EMBL/GenBank/DDBJ whole genome shotgun (WGS) entry which is preliminary data.</text>
</comment>
<dbReference type="Gene3D" id="1.10.287.130">
    <property type="match status" value="1"/>
</dbReference>
<evidence type="ECO:0000313" key="1">
    <source>
        <dbReference type="EMBL" id="RZI46912.1"/>
    </source>
</evidence>
<evidence type="ECO:0008006" key="3">
    <source>
        <dbReference type="Google" id="ProtNLM"/>
    </source>
</evidence>
<organism evidence="1 2">
    <name type="scientific">Candidatus Finniella inopinata</name>
    <dbReference type="NCBI Taxonomy" id="1696036"/>
    <lineage>
        <taxon>Bacteria</taxon>
        <taxon>Pseudomonadati</taxon>
        <taxon>Pseudomonadota</taxon>
        <taxon>Alphaproteobacteria</taxon>
        <taxon>Holosporales</taxon>
        <taxon>Candidatus Paracaedibacteraceae</taxon>
        <taxon>Candidatus Finniella</taxon>
    </lineage>
</organism>
<dbReference type="EMBL" id="SCFB01000002">
    <property type="protein sequence ID" value="RZI46912.1"/>
    <property type="molecule type" value="Genomic_DNA"/>
</dbReference>
<evidence type="ECO:0000313" key="2">
    <source>
        <dbReference type="Proteomes" id="UP000293550"/>
    </source>
</evidence>
<protein>
    <recommendedName>
        <fullName evidence="3">Histidine phosphotransferase ChpT C-terminal domain-containing protein</fullName>
    </recommendedName>
</protein>
<dbReference type="InterPro" id="IPR036890">
    <property type="entry name" value="HATPase_C_sf"/>
</dbReference>
<keyword evidence="2" id="KW-1185">Reference proteome</keyword>
<sequence length="200" mass="22311">MVMNFMHTDISAWVPMLIAKFCHDLASPLGSLGLGLEMLGEGAPDSDTTQALQKSCETAQLQLKFFRLLFTYKASLSEVQTVLERMAQLKSIRLEWQGVCLDDDRLAPLVLGLFVVASETLIRGGTIKIILGTKISLECHGSTVQWRPDCLDAICSRSVALRSPNIRIIVVSYLHHLSDTFNKTIAYELIDRHRFSISIC</sequence>
<name>A0A4Q7DJI9_9PROT</name>